<dbReference type="PANTHER" id="PTHR33969:SF2">
    <property type="entry name" value="SEGREGATION AND CONDENSATION PROTEIN A"/>
    <property type="match status" value="1"/>
</dbReference>
<dbReference type="PANTHER" id="PTHR33969">
    <property type="entry name" value="SEGREGATION AND CONDENSATION PROTEIN A"/>
    <property type="match status" value="1"/>
</dbReference>
<name>A0A1G2H1Y1_9BACT</name>
<organism evidence="2 3">
    <name type="scientific">Candidatus Ryanbacteria bacterium RIFCSPLOWO2_02_FULL_47_14</name>
    <dbReference type="NCBI Taxonomy" id="1802129"/>
    <lineage>
        <taxon>Bacteria</taxon>
        <taxon>Candidatus Ryaniibacteriota</taxon>
    </lineage>
</organism>
<protein>
    <recommendedName>
        <fullName evidence="1">Segregation and condensation protein A</fullName>
    </recommendedName>
</protein>
<dbReference type="Gene3D" id="1.10.10.580">
    <property type="entry name" value="Structural maintenance of chromosome 1. Chain E"/>
    <property type="match status" value="1"/>
</dbReference>
<dbReference type="Gene3D" id="6.10.250.2410">
    <property type="match status" value="1"/>
</dbReference>
<reference evidence="2 3" key="1">
    <citation type="journal article" date="2016" name="Nat. Commun.">
        <title>Thousands of microbial genomes shed light on interconnected biogeochemical processes in an aquifer system.</title>
        <authorList>
            <person name="Anantharaman K."/>
            <person name="Brown C.T."/>
            <person name="Hug L.A."/>
            <person name="Sharon I."/>
            <person name="Castelle C.J."/>
            <person name="Probst A.J."/>
            <person name="Thomas B.C."/>
            <person name="Singh A."/>
            <person name="Wilkins M.J."/>
            <person name="Karaoz U."/>
            <person name="Brodie E.L."/>
            <person name="Williams K.H."/>
            <person name="Hubbard S.S."/>
            <person name="Banfield J.F."/>
        </authorList>
    </citation>
    <scope>NUCLEOTIDE SEQUENCE [LARGE SCALE GENOMIC DNA]</scope>
</reference>
<gene>
    <name evidence="2" type="ORF">A3J04_00525</name>
</gene>
<dbReference type="InterPro" id="IPR023093">
    <property type="entry name" value="ScpA-like_C"/>
</dbReference>
<dbReference type="Pfam" id="PF02616">
    <property type="entry name" value="SMC_ScpA"/>
    <property type="match status" value="1"/>
</dbReference>
<dbReference type="EMBL" id="MHNZ01000016">
    <property type="protein sequence ID" value="OGZ56463.1"/>
    <property type="molecule type" value="Genomic_DNA"/>
</dbReference>
<comment type="caution">
    <text evidence="2">The sequence shown here is derived from an EMBL/GenBank/DDBJ whole genome shotgun (WGS) entry which is preliminary data.</text>
</comment>
<evidence type="ECO:0000313" key="2">
    <source>
        <dbReference type="EMBL" id="OGZ56463.1"/>
    </source>
</evidence>
<proteinExistence type="predicted"/>
<dbReference type="STRING" id="1802129.A3J04_00525"/>
<sequence length="242" mass="27906">MSYSVRIKEFEGPLEFLLELIEARKLSINEISLGSVTEEYFTYLNVLKSKNQETYHEDIASFLVVAATLMLIKSRSLLPGFIVTEEERGDIEELEARLKKYKWIKELAGDLGEIAKQRREIFTRTPFFTVTPSFLPPPYPLDLMHMLDILKNALQALPEKNLLPQKTVKKIVSIEERIKELQERIERGIIKTFSDFVGEKREKLEVVVSFLAMLELVKVGIIAVRQSAPFDSIYIEHARKSS</sequence>
<evidence type="ECO:0000256" key="1">
    <source>
        <dbReference type="ARBA" id="ARBA00044777"/>
    </source>
</evidence>
<dbReference type="InterPro" id="IPR003768">
    <property type="entry name" value="ScpA"/>
</dbReference>
<dbReference type="AlphaFoldDB" id="A0A1G2H1Y1"/>
<dbReference type="Proteomes" id="UP000177954">
    <property type="component" value="Unassembled WGS sequence"/>
</dbReference>
<accession>A0A1G2H1Y1</accession>
<evidence type="ECO:0000313" key="3">
    <source>
        <dbReference type="Proteomes" id="UP000177954"/>
    </source>
</evidence>